<keyword evidence="7 14" id="KW-1133">Transmembrane helix</keyword>
<feature type="transmembrane region" description="Helical" evidence="14">
    <location>
        <begin position="106"/>
        <end position="127"/>
    </location>
</feature>
<dbReference type="EMBL" id="JAATIQ010000021">
    <property type="protein sequence ID" value="KAF4399794.1"/>
    <property type="molecule type" value="Genomic_DNA"/>
</dbReference>
<proteinExistence type="inferred from homology"/>
<dbReference type="Pfam" id="PF00487">
    <property type="entry name" value="FA_desaturase"/>
    <property type="match status" value="1"/>
</dbReference>
<evidence type="ECO:0000256" key="6">
    <source>
        <dbReference type="ARBA" id="ARBA00022832"/>
    </source>
</evidence>
<evidence type="ECO:0000313" key="16">
    <source>
        <dbReference type="EMBL" id="KAF4399794.1"/>
    </source>
</evidence>
<dbReference type="GO" id="GO:0005789">
    <property type="term" value="C:endoplasmic reticulum membrane"/>
    <property type="evidence" value="ECO:0007669"/>
    <property type="project" value="TreeGrafter"/>
</dbReference>
<dbReference type="InterPro" id="IPR005804">
    <property type="entry name" value="FA_desaturase_dom"/>
</dbReference>
<keyword evidence="11 14" id="KW-0472">Membrane</keyword>
<evidence type="ECO:0000256" key="5">
    <source>
        <dbReference type="ARBA" id="ARBA00022692"/>
    </source>
</evidence>
<protein>
    <recommendedName>
        <fullName evidence="15">Fatty acid desaturase domain-containing protein</fullName>
    </recommendedName>
</protein>
<dbReference type="Proteomes" id="UP000583929">
    <property type="component" value="Unassembled WGS sequence"/>
</dbReference>
<comment type="cofactor">
    <cofactor evidence="13">
        <name>Fe(2+)</name>
        <dbReference type="ChEBI" id="CHEBI:29033"/>
    </cofactor>
</comment>
<comment type="domain">
    <text evidence="13">The histidine box domains are involved in binding the catalytic metal ions.</text>
</comment>
<keyword evidence="10" id="KW-0443">Lipid metabolism</keyword>
<dbReference type="CDD" id="cd03505">
    <property type="entry name" value="Delta9-FADS-like"/>
    <property type="match status" value="1"/>
</dbReference>
<evidence type="ECO:0000256" key="9">
    <source>
        <dbReference type="ARBA" id="ARBA00023004"/>
    </source>
</evidence>
<dbReference type="PANTHER" id="PTHR11351:SF31">
    <property type="entry name" value="DESATURASE 1, ISOFORM A-RELATED"/>
    <property type="match status" value="1"/>
</dbReference>
<keyword evidence="5 13" id="KW-0812">Transmembrane</keyword>
<evidence type="ECO:0000259" key="15">
    <source>
        <dbReference type="Pfam" id="PF00487"/>
    </source>
</evidence>
<evidence type="ECO:0000256" key="13">
    <source>
        <dbReference type="RuleBase" id="RU000581"/>
    </source>
</evidence>
<organism evidence="16 17">
    <name type="scientific">Cannabis sativa</name>
    <name type="common">Hemp</name>
    <name type="synonym">Marijuana</name>
    <dbReference type="NCBI Taxonomy" id="3483"/>
    <lineage>
        <taxon>Eukaryota</taxon>
        <taxon>Viridiplantae</taxon>
        <taxon>Streptophyta</taxon>
        <taxon>Embryophyta</taxon>
        <taxon>Tracheophyta</taxon>
        <taxon>Spermatophyta</taxon>
        <taxon>Magnoliopsida</taxon>
        <taxon>eudicotyledons</taxon>
        <taxon>Gunneridae</taxon>
        <taxon>Pentapetalae</taxon>
        <taxon>rosids</taxon>
        <taxon>fabids</taxon>
        <taxon>Rosales</taxon>
        <taxon>Cannabaceae</taxon>
        <taxon>Cannabis</taxon>
    </lineage>
</organism>
<evidence type="ECO:0000256" key="7">
    <source>
        <dbReference type="ARBA" id="ARBA00022989"/>
    </source>
</evidence>
<evidence type="ECO:0000256" key="3">
    <source>
        <dbReference type="ARBA" id="ARBA00009295"/>
    </source>
</evidence>
<comment type="similarity">
    <text evidence="3 13">Belongs to the fatty acid desaturase type 1 family.</text>
</comment>
<feature type="transmembrane region" description="Helical" evidence="14">
    <location>
        <begin position="253"/>
        <end position="275"/>
    </location>
</feature>
<evidence type="ECO:0000313" key="17">
    <source>
        <dbReference type="Proteomes" id="UP000583929"/>
    </source>
</evidence>
<keyword evidence="9" id="KW-0408">Iron</keyword>
<dbReference type="InterPro" id="IPR015876">
    <property type="entry name" value="Acyl-CoA_DS"/>
</dbReference>
<sequence length="373" mass="42878">MAMLTSPPSKPKAHIFISLHRLSHQPRGNVAPFRPLPKASTFPKPEIFLGNTNLLRHFHVRSNDRRIGLVTNAALSESTEPVNGKRIMLSDVVVKRPRRVFSGRKWNSMDMGTAGVVLAMHLLSLFAPFHCNWAAFWVALSLYIVTGLFGITLSFHRNLSHRSFKLPKWLEYLCAYCGALALQGNPIDWVSTHRYHHQFCDSERDPHSPIEGFWFSHMSWLFDTNSVAQRCGGPNNVSDLEKQTFYKFLKNTYIVHPIAMASLLYALGGFPFLVWGMGVRVIWVYHITWLVNSACHVWGKQAWKTHDLWVALLAFGEGWHNNHHAFEYSARHGLEWWQIDMTWYVVKLLQVIGLATEVKLPNETHKQRMALNN</sequence>
<dbReference type="GO" id="GO:0042761">
    <property type="term" value="P:very long-chain fatty acid biosynthetic process"/>
    <property type="evidence" value="ECO:0007669"/>
    <property type="project" value="TreeGrafter"/>
</dbReference>
<dbReference type="AlphaFoldDB" id="A0A7J6HWV7"/>
<name>A0A7J6HWV7_CANSA</name>
<dbReference type="GO" id="GO:0016717">
    <property type="term" value="F:oxidoreductase activity, acting on paired donors, with oxidation of a pair of donors resulting in the reduction of molecular oxygen to two molecules of water"/>
    <property type="evidence" value="ECO:0007669"/>
    <property type="project" value="InterPro"/>
</dbReference>
<dbReference type="PANTHER" id="PTHR11351">
    <property type="entry name" value="ACYL-COA DESATURASE"/>
    <property type="match status" value="1"/>
</dbReference>
<evidence type="ECO:0000256" key="2">
    <source>
        <dbReference type="ARBA" id="ARBA00005189"/>
    </source>
</evidence>
<evidence type="ECO:0000256" key="10">
    <source>
        <dbReference type="ARBA" id="ARBA00023098"/>
    </source>
</evidence>
<evidence type="ECO:0000256" key="8">
    <source>
        <dbReference type="ARBA" id="ARBA00023002"/>
    </source>
</evidence>
<gene>
    <name evidence="16" type="ORF">G4B88_022877</name>
</gene>
<accession>A0A7J6HWV7</accession>
<keyword evidence="4 13" id="KW-0444">Lipid biosynthesis</keyword>
<feature type="transmembrane region" description="Helical" evidence="14">
    <location>
        <begin position="133"/>
        <end position="155"/>
    </location>
</feature>
<feature type="domain" description="Fatty acid desaturase" evidence="15">
    <location>
        <begin position="132"/>
        <end position="345"/>
    </location>
</feature>
<dbReference type="PRINTS" id="PR00075">
    <property type="entry name" value="FACDDSATRASE"/>
</dbReference>
<keyword evidence="17" id="KW-1185">Reference proteome</keyword>
<evidence type="ECO:0000256" key="4">
    <source>
        <dbReference type="ARBA" id="ARBA00022516"/>
    </source>
</evidence>
<reference evidence="16 17" key="1">
    <citation type="journal article" date="2020" name="bioRxiv">
        <title>Sequence and annotation of 42 cannabis genomes reveals extensive copy number variation in cannabinoid synthesis and pathogen resistance genes.</title>
        <authorList>
            <person name="Mckernan K.J."/>
            <person name="Helbert Y."/>
            <person name="Kane L.T."/>
            <person name="Ebling H."/>
            <person name="Zhang L."/>
            <person name="Liu B."/>
            <person name="Eaton Z."/>
            <person name="Mclaughlin S."/>
            <person name="Kingan S."/>
            <person name="Baybayan P."/>
            <person name="Concepcion G."/>
            <person name="Jordan M."/>
            <person name="Riva A."/>
            <person name="Barbazuk W."/>
            <person name="Harkins T."/>
        </authorList>
    </citation>
    <scope>NUCLEOTIDE SEQUENCE [LARGE SCALE GENOMIC DNA]</scope>
    <source>
        <strain evidence="17">cv. Jamaican Lion 4</strain>
        <tissue evidence="16">Leaf</tissue>
    </source>
</reference>
<comment type="subcellular location">
    <subcellularLocation>
        <location evidence="1">Membrane</location>
        <topology evidence="1">Multi-pass membrane protein</topology>
    </subcellularLocation>
</comment>
<keyword evidence="6" id="KW-0276">Fatty acid metabolism</keyword>
<evidence type="ECO:0000256" key="11">
    <source>
        <dbReference type="ARBA" id="ARBA00023136"/>
    </source>
</evidence>
<keyword evidence="12 13" id="KW-0275">Fatty acid biosynthesis</keyword>
<evidence type="ECO:0000256" key="14">
    <source>
        <dbReference type="SAM" id="Phobius"/>
    </source>
</evidence>
<keyword evidence="8 13" id="KW-0560">Oxidoreductase</keyword>
<evidence type="ECO:0000256" key="12">
    <source>
        <dbReference type="ARBA" id="ARBA00023160"/>
    </source>
</evidence>
<comment type="caution">
    <text evidence="16">The sequence shown here is derived from an EMBL/GenBank/DDBJ whole genome shotgun (WGS) entry which is preliminary data.</text>
</comment>
<evidence type="ECO:0000256" key="1">
    <source>
        <dbReference type="ARBA" id="ARBA00004141"/>
    </source>
</evidence>
<comment type="pathway">
    <text evidence="2">Lipid metabolism.</text>
</comment>